<reference evidence="2" key="1">
    <citation type="journal article" date="2022" name="bioRxiv">
        <title>Sequencing and chromosome-scale assembly of the giantPleurodeles waltlgenome.</title>
        <authorList>
            <person name="Brown T."/>
            <person name="Elewa A."/>
            <person name="Iarovenko S."/>
            <person name="Subramanian E."/>
            <person name="Araus A.J."/>
            <person name="Petzold A."/>
            <person name="Susuki M."/>
            <person name="Suzuki K.-i.T."/>
            <person name="Hayashi T."/>
            <person name="Toyoda A."/>
            <person name="Oliveira C."/>
            <person name="Osipova E."/>
            <person name="Leigh N.D."/>
            <person name="Simon A."/>
            <person name="Yun M.H."/>
        </authorList>
    </citation>
    <scope>NUCLEOTIDE SEQUENCE</scope>
    <source>
        <strain evidence="2">20211129_DDA</strain>
        <tissue evidence="2">Liver</tissue>
    </source>
</reference>
<protein>
    <submittedName>
        <fullName evidence="2">Uncharacterized protein</fullName>
    </submittedName>
</protein>
<evidence type="ECO:0000256" key="1">
    <source>
        <dbReference type="SAM" id="MobiDB-lite"/>
    </source>
</evidence>
<dbReference type="AlphaFoldDB" id="A0AAV7VDI4"/>
<organism evidence="2 3">
    <name type="scientific">Pleurodeles waltl</name>
    <name type="common">Iberian ribbed newt</name>
    <dbReference type="NCBI Taxonomy" id="8319"/>
    <lineage>
        <taxon>Eukaryota</taxon>
        <taxon>Metazoa</taxon>
        <taxon>Chordata</taxon>
        <taxon>Craniata</taxon>
        <taxon>Vertebrata</taxon>
        <taxon>Euteleostomi</taxon>
        <taxon>Amphibia</taxon>
        <taxon>Batrachia</taxon>
        <taxon>Caudata</taxon>
        <taxon>Salamandroidea</taxon>
        <taxon>Salamandridae</taxon>
        <taxon>Pleurodelinae</taxon>
        <taxon>Pleurodeles</taxon>
    </lineage>
</organism>
<sequence length="212" mass="23773">MRVSRRTGECEEKNVVWGFEGSWSTGGREETPLARTDEEVKELEDCCVPDIVQDIQGITEDEWNKALDEDVVLSKVQTLLCEGWPHKKNLEESVRGFWEVKEELSVERNRVSPYKGSEKKGMSEAKWLMDDVTGNNMCSKGEVGVPIQHSNEAQADRGNGTPIQEGGTTGKMDNRGNGTLVREDDTTGVMDKFSRCGRRITRPGKLVDYVCN</sequence>
<evidence type="ECO:0000313" key="2">
    <source>
        <dbReference type="EMBL" id="KAJ1199684.1"/>
    </source>
</evidence>
<feature type="region of interest" description="Disordered" evidence="1">
    <location>
        <begin position="152"/>
        <end position="183"/>
    </location>
</feature>
<evidence type="ECO:0000313" key="3">
    <source>
        <dbReference type="Proteomes" id="UP001066276"/>
    </source>
</evidence>
<name>A0AAV7VDI4_PLEWA</name>
<accession>A0AAV7VDI4</accession>
<gene>
    <name evidence="2" type="ORF">NDU88_003517</name>
</gene>
<dbReference type="Proteomes" id="UP001066276">
    <property type="component" value="Chromosome 2_1"/>
</dbReference>
<keyword evidence="3" id="KW-1185">Reference proteome</keyword>
<proteinExistence type="predicted"/>
<dbReference type="EMBL" id="JANPWB010000003">
    <property type="protein sequence ID" value="KAJ1199684.1"/>
    <property type="molecule type" value="Genomic_DNA"/>
</dbReference>
<comment type="caution">
    <text evidence="2">The sequence shown here is derived from an EMBL/GenBank/DDBJ whole genome shotgun (WGS) entry which is preliminary data.</text>
</comment>